<feature type="compositionally biased region" description="Low complexity" evidence="2">
    <location>
        <begin position="32"/>
        <end position="44"/>
    </location>
</feature>
<dbReference type="Gene3D" id="1.50.10.10">
    <property type="match status" value="1"/>
</dbReference>
<evidence type="ECO:0000313" key="4">
    <source>
        <dbReference type="EMBL" id="QAY62571.1"/>
    </source>
</evidence>
<accession>A0A4V0YE09</accession>
<dbReference type="GO" id="GO:0046872">
    <property type="term" value="F:metal ion binding"/>
    <property type="evidence" value="ECO:0007669"/>
    <property type="project" value="UniProtKB-KW"/>
</dbReference>
<dbReference type="PRINTS" id="PR01950">
    <property type="entry name" value="LANCSUPER"/>
</dbReference>
<feature type="binding site" evidence="1">
    <location>
        <position position="979"/>
    </location>
    <ligand>
        <name>Zn(2+)</name>
        <dbReference type="ChEBI" id="CHEBI:29105"/>
    </ligand>
</feature>
<dbReference type="PIRSF" id="PIRSF037228">
    <property type="entry name" value="Lant_mod_RumM"/>
    <property type="match status" value="1"/>
</dbReference>
<feature type="binding site" evidence="1">
    <location>
        <position position="932"/>
    </location>
    <ligand>
        <name>Zn(2+)</name>
        <dbReference type="ChEBI" id="CHEBI:29105"/>
    </ligand>
</feature>
<evidence type="ECO:0000256" key="1">
    <source>
        <dbReference type="PIRSR" id="PIRSR607822-1"/>
    </source>
</evidence>
<feature type="domain" description="Lantibiotic biosynthesis protein dehydration" evidence="3">
    <location>
        <begin position="231"/>
        <end position="593"/>
    </location>
</feature>
<feature type="region of interest" description="Disordered" evidence="2">
    <location>
        <begin position="1"/>
        <end position="52"/>
    </location>
</feature>
<organism evidence="4 5">
    <name type="scientific">Xylanimonas allomyrinae</name>
    <dbReference type="NCBI Taxonomy" id="2509459"/>
    <lineage>
        <taxon>Bacteria</taxon>
        <taxon>Bacillati</taxon>
        <taxon>Actinomycetota</taxon>
        <taxon>Actinomycetes</taxon>
        <taxon>Micrococcales</taxon>
        <taxon>Promicromonosporaceae</taxon>
        <taxon>Xylanimonas</taxon>
    </lineage>
</organism>
<proteinExistence type="predicted"/>
<dbReference type="Pfam" id="PF13575">
    <property type="entry name" value="DUF4135"/>
    <property type="match status" value="1"/>
</dbReference>
<dbReference type="InterPro" id="IPR017146">
    <property type="entry name" value="Lanti_2_LanM"/>
</dbReference>
<dbReference type="Proteomes" id="UP000291758">
    <property type="component" value="Chromosome"/>
</dbReference>
<dbReference type="InterPro" id="IPR025410">
    <property type="entry name" value="Lant_dehyd"/>
</dbReference>
<dbReference type="NCBIfam" id="TIGR03897">
    <property type="entry name" value="lanti_2_LanM"/>
    <property type="match status" value="1"/>
</dbReference>
<dbReference type="CDD" id="cd04792">
    <property type="entry name" value="LanM-like"/>
    <property type="match status" value="1"/>
</dbReference>
<dbReference type="Pfam" id="PF05147">
    <property type="entry name" value="LANC_like"/>
    <property type="match status" value="1"/>
</dbReference>
<feature type="compositionally biased region" description="Polar residues" evidence="2">
    <location>
        <begin position="1"/>
        <end position="10"/>
    </location>
</feature>
<dbReference type="PRINTS" id="PR01955">
    <property type="entry name" value="LANCFRANKIA"/>
</dbReference>
<dbReference type="EMBL" id="CP035495">
    <property type="protein sequence ID" value="QAY62571.1"/>
    <property type="molecule type" value="Genomic_DNA"/>
</dbReference>
<evidence type="ECO:0000259" key="3">
    <source>
        <dbReference type="Pfam" id="PF13575"/>
    </source>
</evidence>
<evidence type="ECO:0000313" key="5">
    <source>
        <dbReference type="Proteomes" id="UP000291758"/>
    </source>
</evidence>
<sequence>MSRWNSLHTRSTLRRTLPREVCGPSRARRRSAASAPSRGSARESPAADRSLRRPPCVFAPAAAAPFSLANERRTMPTMTASVRELFPEITADDDLAALFDGVGLGVAQDDRAARGLDRIARVPAEAFVAPAVADADLTAFAVTATSASVTRLEAVFATSARTREHAAALAQARYRHLVERVHTASLRTLVAVLHALRDRGVLQGATTEERYAAFCALGHHAPFQAAVRDAFPGLAAQVDDAVETTLTATAQLVDRLDAAVADGVLAGLLPPAPVVVRVDGPEGDLHAGGQGVMIVTFASGERLVYKPRSLAAEAGLAELIRRCGTHAGTRIDALRTVDRGDHGWQEFADGAERTPGPAFFQACGELLAVLHLVRASDMHFENVLVHRGLPVAIDAESLFSANERAGDGGRRPAARALADSVLSTGLLPSRVDLDASGKLSAELGFLGANPGFPPVTAQDVLLAPGTDQLRLRGVDQRLPEPARAVADVVSRAELDALTDGFERTYTWVVTHRETVRSWLVELFHGVRVRTVLQNTWAYTRLLGLATHPRFLEAPALRRALLHRTAIGRVTHFSAAAVRAEIADLERGDVPYFGLRTDDTGLYHWDGTRLADVLASAPLDRALRGLDEMSPAVRRRHTRAIRASFVDRLAPDDDRPTWPHRAAPPATPRARHRAVRDVVARIAGDLADTAARGTAGTPTGWVGATITDTSRPDPWRVTMLGDELYAGATGIGYFLAAAGTSLDDESLVDLAESHLLVRAHELLDDDVRRRAAVTGGVTGGYPGIAYALVNGGRLTGRSEWTTAGLALWRALETDLVDLTSDDFLAGTTGVFAALRGLADAPWLPAADRGPVERLRDRALAAVVAATATLQDEPLVYSGFAHGLAGTGAALAPYARRDPAAARALAQAGAARSRFGADPWAISTQNPQRAFGWCHGTPGLLLSHIVRAEHGGDDGDGGATIDALVQTVQATAFELNLSLCHGDVGNLVILRRAALHTGDDELLDLVASRTDHLTLTLPGRLDAGIGKSVQNSSLMVGQAGIGFGLLLLDAQAEVPNVLEHEIAR</sequence>
<dbReference type="SMART" id="SM01260">
    <property type="entry name" value="LANC_like"/>
    <property type="match status" value="1"/>
</dbReference>
<dbReference type="InterPro" id="IPR012341">
    <property type="entry name" value="6hp_glycosidase-like_sf"/>
</dbReference>
<name>A0A4V0YE09_9MICO</name>
<dbReference type="AlphaFoldDB" id="A0A4V0YE09"/>
<evidence type="ECO:0000256" key="2">
    <source>
        <dbReference type="SAM" id="MobiDB-lite"/>
    </source>
</evidence>
<dbReference type="OrthoDB" id="9148343at2"/>
<dbReference type="KEGG" id="xyl:ET495_04135"/>
<dbReference type="SUPFAM" id="SSF158745">
    <property type="entry name" value="LanC-like"/>
    <property type="match status" value="1"/>
</dbReference>
<keyword evidence="1" id="KW-0862">Zinc</keyword>
<reference evidence="4 5" key="1">
    <citation type="submission" date="2019-01" db="EMBL/GenBank/DDBJ databases">
        <title>Genome sequencing of strain 2JSPR-7.</title>
        <authorList>
            <person name="Heo J."/>
            <person name="Kim S.-J."/>
            <person name="Kim J.-S."/>
            <person name="Hong S.-B."/>
            <person name="Kwon S.-W."/>
        </authorList>
    </citation>
    <scope>NUCLEOTIDE SEQUENCE [LARGE SCALE GENOMIC DNA]</scope>
    <source>
        <strain evidence="4 5">2JSPR-7</strain>
    </source>
</reference>
<dbReference type="GO" id="GO:0031179">
    <property type="term" value="P:peptide modification"/>
    <property type="evidence" value="ECO:0007669"/>
    <property type="project" value="InterPro"/>
</dbReference>
<keyword evidence="5" id="KW-1185">Reference proteome</keyword>
<protein>
    <submittedName>
        <fullName evidence="4">Type 2 lantipeptide synthetase LanM</fullName>
    </submittedName>
</protein>
<keyword evidence="1" id="KW-0479">Metal-binding</keyword>
<feature type="binding site" evidence="1">
    <location>
        <position position="978"/>
    </location>
    <ligand>
        <name>Zn(2+)</name>
        <dbReference type="ChEBI" id="CHEBI:29105"/>
    </ligand>
</feature>
<dbReference type="InterPro" id="IPR007822">
    <property type="entry name" value="LANC-like"/>
</dbReference>
<gene>
    <name evidence="4" type="primary">lanM</name>
    <name evidence="4" type="ORF">ET495_04135</name>
</gene>
<dbReference type="GO" id="GO:0005975">
    <property type="term" value="P:carbohydrate metabolic process"/>
    <property type="evidence" value="ECO:0007669"/>
    <property type="project" value="InterPro"/>
</dbReference>